<proteinExistence type="inferred from homology"/>
<dbReference type="EMBL" id="FNQG01000014">
    <property type="protein sequence ID" value="SEA31590.1"/>
    <property type="molecule type" value="Genomic_DNA"/>
</dbReference>
<evidence type="ECO:0000259" key="2">
    <source>
        <dbReference type="Pfam" id="PF01051"/>
    </source>
</evidence>
<sequence length="151" mass="17432">MMGGTKMEKNIVLDKIQCLTKSNRLVESRDSLTILEQRMMITICSQLKKNANEFEVARVSIDDMAKFCNIGETGKKDEVKRVLDSLLTKTIRVKKPDGNWYMTHWIQSAELLDGDIIEYRIDQKLKPDFLQLKSAYFSTSGYFLLDSKKPD</sequence>
<reference evidence="3 4" key="1">
    <citation type="submission" date="2016-10" db="EMBL/GenBank/DDBJ databases">
        <authorList>
            <person name="de Groot N.N."/>
        </authorList>
    </citation>
    <scope>NUCLEOTIDE SEQUENCE [LARGE SCALE GENOMIC DNA]</scope>
    <source>
        <strain evidence="3 4">DSM 2872</strain>
    </source>
</reference>
<accession>A0A1H4A6R8</accession>
<evidence type="ECO:0000313" key="4">
    <source>
        <dbReference type="Proteomes" id="UP000183469"/>
    </source>
</evidence>
<name>A0A1H4A6R8_SELRU</name>
<feature type="domain" description="Initiator Rep protein WH1" evidence="2">
    <location>
        <begin position="20"/>
        <end position="137"/>
    </location>
</feature>
<dbReference type="OrthoDB" id="9765378at2"/>
<dbReference type="InterPro" id="IPR000525">
    <property type="entry name" value="Initiator_Rep_WH1"/>
</dbReference>
<gene>
    <name evidence="3" type="ORF">SAMN05660648_02760</name>
</gene>
<protein>
    <submittedName>
        <fullName evidence="3">Initiator Replication protein</fullName>
    </submittedName>
</protein>
<evidence type="ECO:0000313" key="3">
    <source>
        <dbReference type="EMBL" id="SEA31590.1"/>
    </source>
</evidence>
<dbReference type="Proteomes" id="UP000183469">
    <property type="component" value="Unassembled WGS sequence"/>
</dbReference>
<dbReference type="InterPro" id="IPR036388">
    <property type="entry name" value="WH-like_DNA-bd_sf"/>
</dbReference>
<dbReference type="GO" id="GO:0006270">
    <property type="term" value="P:DNA replication initiation"/>
    <property type="evidence" value="ECO:0007669"/>
    <property type="project" value="InterPro"/>
</dbReference>
<dbReference type="InterPro" id="IPR036390">
    <property type="entry name" value="WH_DNA-bd_sf"/>
</dbReference>
<dbReference type="AlphaFoldDB" id="A0A1H4A6R8"/>
<dbReference type="SUPFAM" id="SSF46785">
    <property type="entry name" value="Winged helix' DNA-binding domain"/>
    <property type="match status" value="1"/>
</dbReference>
<dbReference type="Gene3D" id="1.10.10.10">
    <property type="entry name" value="Winged helix-like DNA-binding domain superfamily/Winged helix DNA-binding domain"/>
    <property type="match status" value="1"/>
</dbReference>
<dbReference type="Pfam" id="PF01051">
    <property type="entry name" value="Rep3_N"/>
    <property type="match status" value="1"/>
</dbReference>
<dbReference type="GO" id="GO:0003887">
    <property type="term" value="F:DNA-directed DNA polymerase activity"/>
    <property type="evidence" value="ECO:0007669"/>
    <property type="project" value="InterPro"/>
</dbReference>
<organism evidence="3 4">
    <name type="scientific">Selenomonas ruminantium</name>
    <dbReference type="NCBI Taxonomy" id="971"/>
    <lineage>
        <taxon>Bacteria</taxon>
        <taxon>Bacillati</taxon>
        <taxon>Bacillota</taxon>
        <taxon>Negativicutes</taxon>
        <taxon>Selenomonadales</taxon>
        <taxon>Selenomonadaceae</taxon>
        <taxon>Selenomonas</taxon>
    </lineage>
</organism>
<evidence type="ECO:0000256" key="1">
    <source>
        <dbReference type="ARBA" id="ARBA00038283"/>
    </source>
</evidence>
<comment type="similarity">
    <text evidence="1">Belongs to the initiator RepB protein family.</text>
</comment>